<dbReference type="GO" id="GO:0005901">
    <property type="term" value="C:caveola"/>
    <property type="evidence" value="ECO:0007669"/>
    <property type="project" value="UniProtKB-SubCell"/>
</dbReference>
<proteinExistence type="inferred from homology"/>
<evidence type="ECO:0000256" key="2">
    <source>
        <dbReference type="SAM" id="MobiDB-lite"/>
    </source>
</evidence>
<comment type="caution">
    <text evidence="3">The sequence shown here is derived from an EMBL/GenBank/DDBJ whole genome shotgun (WGS) entry which is preliminary data.</text>
</comment>
<accession>A0A3L6TH08</accession>
<feature type="region of interest" description="Disordered" evidence="2">
    <location>
        <begin position="102"/>
        <end position="136"/>
    </location>
</feature>
<dbReference type="PANTHER" id="PTHR13806">
    <property type="entry name" value="FLOTILLIN-RELATED"/>
    <property type="match status" value="1"/>
</dbReference>
<sequence>MSSEKLPFILPAVFTIDSEISKEQRTTATRHRCWPAAALRAKLPCTRALDPRGRELARQGVTQDETHALAASIKMEEIFQDTESFKQAVFNSVQLEVNQFGPTPSSAATCPARNTSRTSARRRSSSIASDKGPSISLRSLQQGLQQGVIKEGWTGPVALPCGGGGGGGDGGRLLLGAGVGSRERQPEPVAAVRGGAGYRVGALQDPAAGAEPAELNRMRSD</sequence>
<dbReference type="InterPro" id="IPR027705">
    <property type="entry name" value="Flotillin_fam"/>
</dbReference>
<keyword evidence="4" id="KW-1185">Reference proteome</keyword>
<comment type="similarity">
    <text evidence="1">Belongs to the band 7/mec-2 family. Flotillin subfamily.</text>
</comment>
<comment type="subcellular location">
    <subcellularLocation>
        <location evidence="1">Cell membrane</location>
        <topology evidence="1">Lipid-anchor</topology>
    </subcellularLocation>
    <subcellularLocation>
        <location evidence="1">Membrane</location>
        <location evidence="1">Caveola</location>
    </subcellularLocation>
</comment>
<dbReference type="EMBL" id="PQIB02000001">
    <property type="protein sequence ID" value="RLN38651.1"/>
    <property type="molecule type" value="Genomic_DNA"/>
</dbReference>
<evidence type="ECO:0000256" key="1">
    <source>
        <dbReference type="RuleBase" id="RU366054"/>
    </source>
</evidence>
<feature type="region of interest" description="Disordered" evidence="2">
    <location>
        <begin position="172"/>
        <end position="193"/>
    </location>
</feature>
<keyword evidence="1" id="KW-1003">Cell membrane</keyword>
<dbReference type="STRING" id="4540.A0A3L6TH08"/>
<dbReference type="OrthoDB" id="6080404at2759"/>
<dbReference type="Proteomes" id="UP000275267">
    <property type="component" value="Unassembled WGS sequence"/>
</dbReference>
<evidence type="ECO:0000313" key="3">
    <source>
        <dbReference type="EMBL" id="RLN38651.1"/>
    </source>
</evidence>
<protein>
    <recommendedName>
        <fullName evidence="1">Flotillin-like</fullName>
    </recommendedName>
</protein>
<keyword evidence="1" id="KW-0472">Membrane</keyword>
<dbReference type="AlphaFoldDB" id="A0A3L6TH08"/>
<evidence type="ECO:0000313" key="4">
    <source>
        <dbReference type="Proteomes" id="UP000275267"/>
    </source>
</evidence>
<dbReference type="PANTHER" id="PTHR13806:SF31">
    <property type="entry name" value="FLOTILLIN-LIKE PROTEIN 1-RELATED"/>
    <property type="match status" value="1"/>
</dbReference>
<organism evidence="3 4">
    <name type="scientific">Panicum miliaceum</name>
    <name type="common">Proso millet</name>
    <name type="synonym">Broomcorn millet</name>
    <dbReference type="NCBI Taxonomy" id="4540"/>
    <lineage>
        <taxon>Eukaryota</taxon>
        <taxon>Viridiplantae</taxon>
        <taxon>Streptophyta</taxon>
        <taxon>Embryophyta</taxon>
        <taxon>Tracheophyta</taxon>
        <taxon>Spermatophyta</taxon>
        <taxon>Magnoliopsida</taxon>
        <taxon>Liliopsida</taxon>
        <taxon>Poales</taxon>
        <taxon>Poaceae</taxon>
        <taxon>PACMAD clade</taxon>
        <taxon>Panicoideae</taxon>
        <taxon>Panicodae</taxon>
        <taxon>Paniceae</taxon>
        <taxon>Panicinae</taxon>
        <taxon>Panicum</taxon>
        <taxon>Panicum sect. Panicum</taxon>
    </lineage>
</organism>
<gene>
    <name evidence="3" type="ORF">C2845_PM01G10060</name>
</gene>
<reference evidence="4" key="1">
    <citation type="journal article" date="2019" name="Nat. Commun.">
        <title>The genome of broomcorn millet.</title>
        <authorList>
            <person name="Zou C."/>
            <person name="Miki D."/>
            <person name="Li D."/>
            <person name="Tang Q."/>
            <person name="Xiao L."/>
            <person name="Rajput S."/>
            <person name="Deng P."/>
            <person name="Jia W."/>
            <person name="Huang R."/>
            <person name="Zhang M."/>
            <person name="Sun Y."/>
            <person name="Hu J."/>
            <person name="Fu X."/>
            <person name="Schnable P.S."/>
            <person name="Li F."/>
            <person name="Zhang H."/>
            <person name="Feng B."/>
            <person name="Zhu X."/>
            <person name="Liu R."/>
            <person name="Schnable J.C."/>
            <person name="Zhu J.-K."/>
            <person name="Zhang H."/>
        </authorList>
    </citation>
    <scope>NUCLEOTIDE SEQUENCE [LARGE SCALE GENOMIC DNA]</scope>
</reference>
<name>A0A3L6TH08_PANMI</name>